<dbReference type="SUPFAM" id="SSF81273">
    <property type="entry name" value="H-NS histone-like proteins"/>
    <property type="match status" value="1"/>
</dbReference>
<dbReference type="OrthoDB" id="5297879at2"/>
<keyword evidence="4" id="KW-1185">Reference proteome</keyword>
<evidence type="ECO:0000259" key="2">
    <source>
        <dbReference type="SMART" id="SM00528"/>
    </source>
</evidence>
<sequence length="128" mass="14584">MRRQDLEAMDFEELWLLHEELTKILAEKITAEKRELEKRLAQLNQPDQFGGAEGGATDTGPSQPPRRKYPKVVPKYFNPLKPTETWSGRGKQPRWLVAALQSGHTLDEFRIHDNGEASNRNAGGHEHS</sequence>
<reference evidence="3 4" key="1">
    <citation type="submission" date="2015-04" db="EMBL/GenBank/DDBJ databases">
        <title>Comparative genomics of rhizobia nodulating Arachis hypogaea in China.</title>
        <authorList>
            <person name="Li Y."/>
        </authorList>
    </citation>
    <scope>NUCLEOTIDE SEQUENCE [LARGE SCALE GENOMIC DNA]</scope>
    <source>
        <strain evidence="3 4">CCBAU 51757</strain>
    </source>
</reference>
<proteinExistence type="predicted"/>
<feature type="domain" description="DNA-binding protein H-NS-like C-terminal" evidence="2">
    <location>
        <begin position="66"/>
        <end position="111"/>
    </location>
</feature>
<feature type="region of interest" description="Disordered" evidence="1">
    <location>
        <begin position="107"/>
        <end position="128"/>
    </location>
</feature>
<evidence type="ECO:0000313" key="3">
    <source>
        <dbReference type="EMBL" id="RXH28255.1"/>
    </source>
</evidence>
<dbReference type="InterPro" id="IPR027444">
    <property type="entry name" value="H-NS_C_dom"/>
</dbReference>
<accession>A0A4Q0S4G7</accession>
<dbReference type="Gene3D" id="4.10.430.10">
    <property type="entry name" value="Histone-like protein H-NS, C-terminal domain"/>
    <property type="match status" value="1"/>
</dbReference>
<dbReference type="Pfam" id="PF00816">
    <property type="entry name" value="Histone_HNS"/>
    <property type="match status" value="1"/>
</dbReference>
<evidence type="ECO:0000256" key="1">
    <source>
        <dbReference type="SAM" id="MobiDB-lite"/>
    </source>
</evidence>
<name>A0A4Q0S4G7_9BRAD</name>
<dbReference type="AlphaFoldDB" id="A0A4Q0S4G7"/>
<dbReference type="InterPro" id="IPR037150">
    <property type="entry name" value="H-NS_C_dom_sf"/>
</dbReference>
<dbReference type="EMBL" id="LBJQ01000075">
    <property type="protein sequence ID" value="RXH28255.1"/>
    <property type="molecule type" value="Genomic_DNA"/>
</dbReference>
<organism evidence="3 4">
    <name type="scientific">Bradyrhizobium nanningense</name>
    <dbReference type="NCBI Taxonomy" id="1325118"/>
    <lineage>
        <taxon>Bacteria</taxon>
        <taxon>Pseudomonadati</taxon>
        <taxon>Pseudomonadota</taxon>
        <taxon>Alphaproteobacteria</taxon>
        <taxon>Hyphomicrobiales</taxon>
        <taxon>Nitrobacteraceae</taxon>
        <taxon>Bradyrhizobium</taxon>
    </lineage>
</organism>
<protein>
    <submittedName>
        <fullName evidence="3">Histidinol phosphate phosphatase</fullName>
    </submittedName>
</protein>
<comment type="caution">
    <text evidence="3">The sequence shown here is derived from an EMBL/GenBank/DDBJ whole genome shotgun (WGS) entry which is preliminary data.</text>
</comment>
<dbReference type="Proteomes" id="UP000289546">
    <property type="component" value="Unassembled WGS sequence"/>
</dbReference>
<dbReference type="GO" id="GO:0003677">
    <property type="term" value="F:DNA binding"/>
    <property type="evidence" value="ECO:0007669"/>
    <property type="project" value="InterPro"/>
</dbReference>
<dbReference type="SMART" id="SM00528">
    <property type="entry name" value="HNS"/>
    <property type="match status" value="1"/>
</dbReference>
<gene>
    <name evidence="3" type="ORF">XH99_14955</name>
</gene>
<feature type="region of interest" description="Disordered" evidence="1">
    <location>
        <begin position="39"/>
        <end position="73"/>
    </location>
</feature>
<evidence type="ECO:0000313" key="4">
    <source>
        <dbReference type="Proteomes" id="UP000289546"/>
    </source>
</evidence>
<dbReference type="RefSeq" id="WP_128918711.1">
    <property type="nucleotide sequence ID" value="NZ_LBJC01000015.1"/>
</dbReference>